<comment type="similarity">
    <text evidence="7">Belongs to the glycosyltransferase 87 family.</text>
</comment>
<gene>
    <name evidence="9" type="ORF">E4K65_29615</name>
</gene>
<evidence type="ECO:0000256" key="2">
    <source>
        <dbReference type="ARBA" id="ARBA00022475"/>
    </source>
</evidence>
<name>A0A4Y9LKR0_9BRAD</name>
<reference evidence="9 10" key="1">
    <citation type="submission" date="2019-03" db="EMBL/GenBank/DDBJ databases">
        <title>Bradyrhizobium diversity isolated from nodules of Chamaecrista fasciculata.</title>
        <authorList>
            <person name="Klepa M.S."/>
            <person name="Urquiaga M.O."/>
            <person name="Hungria M."/>
            <person name="Delamuta J.R."/>
        </authorList>
    </citation>
    <scope>NUCLEOTIDE SEQUENCE [LARGE SCALE GENOMIC DNA]</scope>
    <source>
        <strain evidence="9 10">CNPSo 3448</strain>
    </source>
</reference>
<sequence>MLLPAMAIATLFGWGILISTLVHPGWIGLNHIGPGTDWMVFYGAVRSMLAGNLALVIDGDAFTAYLNRSFASWLTVPLEFRPWFYPPSFLVLLLPVAPLGFVGSYVAFQAATAGFLAWAFRNRADQPQLTPYIIAAVLVSPAAALNLADGQCAFLVAALLVAGVRLLGPRPLLGGAILGLLSFKPQFFLLVPLALLGLRQYRSLCAAACSAFALAVASAMVFGVELWLWWIPQALNNLVSPDAKWLGYGRIWGHSVWACAVLLGVPERLASMLQLAAILSSAAATLVAFRSSLSTDNKLIVLLAATVLAAPHSGPYDATLLAVAVVLWLAASIDAPRFRDWLIGLGIWMVPLLSPAVYVPAGRLSPLLTVALIGLVFGALRSPARSGGPAIPASSTRGA</sequence>
<evidence type="ECO:0000313" key="9">
    <source>
        <dbReference type="EMBL" id="TFV44160.1"/>
    </source>
</evidence>
<comment type="subcellular location">
    <subcellularLocation>
        <location evidence="1">Cell membrane</location>
        <topology evidence="1">Multi-pass membrane protein</topology>
    </subcellularLocation>
</comment>
<evidence type="ECO:0000256" key="7">
    <source>
        <dbReference type="ARBA" id="ARBA00024033"/>
    </source>
</evidence>
<feature type="transmembrane region" description="Helical" evidence="8">
    <location>
        <begin position="272"/>
        <end position="293"/>
    </location>
</feature>
<dbReference type="AlphaFoldDB" id="A0A4Y9LKR0"/>
<keyword evidence="5 8" id="KW-1133">Transmembrane helix</keyword>
<comment type="caution">
    <text evidence="9">The sequence shown here is derived from an EMBL/GenBank/DDBJ whole genome shotgun (WGS) entry which is preliminary data.</text>
</comment>
<evidence type="ECO:0000256" key="8">
    <source>
        <dbReference type="SAM" id="Phobius"/>
    </source>
</evidence>
<keyword evidence="4 8" id="KW-0812">Transmembrane</keyword>
<evidence type="ECO:0000256" key="6">
    <source>
        <dbReference type="ARBA" id="ARBA00023136"/>
    </source>
</evidence>
<dbReference type="GO" id="GO:0016758">
    <property type="term" value="F:hexosyltransferase activity"/>
    <property type="evidence" value="ECO:0007669"/>
    <property type="project" value="InterPro"/>
</dbReference>
<proteinExistence type="inferred from homology"/>
<accession>A0A4Y9LKR0</accession>
<dbReference type="InterPro" id="IPR018584">
    <property type="entry name" value="GT87"/>
</dbReference>
<feature type="transmembrane region" description="Helical" evidence="8">
    <location>
        <begin position="299"/>
        <end position="329"/>
    </location>
</feature>
<dbReference type="Proteomes" id="UP000297966">
    <property type="component" value="Unassembled WGS sequence"/>
</dbReference>
<dbReference type="OrthoDB" id="7679563at2"/>
<evidence type="ECO:0000256" key="3">
    <source>
        <dbReference type="ARBA" id="ARBA00022679"/>
    </source>
</evidence>
<feature type="transmembrane region" description="Helical" evidence="8">
    <location>
        <begin position="89"/>
        <end position="120"/>
    </location>
</feature>
<evidence type="ECO:0000256" key="4">
    <source>
        <dbReference type="ARBA" id="ARBA00022692"/>
    </source>
</evidence>
<dbReference type="Pfam" id="PF09594">
    <property type="entry name" value="GT87"/>
    <property type="match status" value="1"/>
</dbReference>
<keyword evidence="10" id="KW-1185">Reference proteome</keyword>
<feature type="transmembrane region" description="Helical" evidence="8">
    <location>
        <begin position="341"/>
        <end position="358"/>
    </location>
</feature>
<organism evidence="9 10">
    <name type="scientific">Bradyrhizobium niftali</name>
    <dbReference type="NCBI Taxonomy" id="2560055"/>
    <lineage>
        <taxon>Bacteria</taxon>
        <taxon>Pseudomonadati</taxon>
        <taxon>Pseudomonadota</taxon>
        <taxon>Alphaproteobacteria</taxon>
        <taxon>Hyphomicrobiales</taxon>
        <taxon>Nitrobacteraceae</taxon>
        <taxon>Bradyrhizobium</taxon>
    </lineage>
</organism>
<feature type="transmembrane region" description="Helical" evidence="8">
    <location>
        <begin position="204"/>
        <end position="230"/>
    </location>
</feature>
<evidence type="ECO:0000256" key="5">
    <source>
        <dbReference type="ARBA" id="ARBA00022989"/>
    </source>
</evidence>
<dbReference type="GO" id="GO:0005886">
    <property type="term" value="C:plasma membrane"/>
    <property type="evidence" value="ECO:0007669"/>
    <property type="project" value="UniProtKB-SubCell"/>
</dbReference>
<evidence type="ECO:0000313" key="10">
    <source>
        <dbReference type="Proteomes" id="UP000297966"/>
    </source>
</evidence>
<evidence type="ECO:0000256" key="1">
    <source>
        <dbReference type="ARBA" id="ARBA00004651"/>
    </source>
</evidence>
<dbReference type="EMBL" id="SPQT01000020">
    <property type="protein sequence ID" value="TFV44160.1"/>
    <property type="molecule type" value="Genomic_DNA"/>
</dbReference>
<feature type="transmembrane region" description="Helical" evidence="8">
    <location>
        <begin position="132"/>
        <end position="160"/>
    </location>
</feature>
<keyword evidence="3" id="KW-0808">Transferase</keyword>
<keyword evidence="6 8" id="KW-0472">Membrane</keyword>
<keyword evidence="2" id="KW-1003">Cell membrane</keyword>
<feature type="transmembrane region" description="Helical" evidence="8">
    <location>
        <begin position="172"/>
        <end position="197"/>
    </location>
</feature>
<feature type="transmembrane region" description="Helical" evidence="8">
    <location>
        <begin position="245"/>
        <end position="265"/>
    </location>
</feature>
<protein>
    <submittedName>
        <fullName evidence="9">DUF2029 domain-containing protein</fullName>
    </submittedName>
</protein>
<feature type="transmembrane region" description="Helical" evidence="8">
    <location>
        <begin position="6"/>
        <end position="27"/>
    </location>
</feature>